<keyword evidence="4" id="KW-0904">Protein phosphatase</keyword>
<evidence type="ECO:0000313" key="6">
    <source>
        <dbReference type="EMBL" id="NSL54127.1"/>
    </source>
</evidence>
<accession>A0ABX2IDI5</accession>
<comment type="caution">
    <text evidence="6">The sequence shown here is derived from an EMBL/GenBank/DDBJ whole genome shotgun (WGS) entry which is preliminary data.</text>
</comment>
<dbReference type="InterPro" id="IPR050438">
    <property type="entry name" value="LMW_PTPase"/>
</dbReference>
<gene>
    <name evidence="6" type="ORF">HJ583_003730</name>
</gene>
<keyword evidence="7" id="KW-1185">Reference proteome</keyword>
<dbReference type="InterPro" id="IPR036196">
    <property type="entry name" value="Ptyr_pPase_sf"/>
</dbReference>
<dbReference type="PANTHER" id="PTHR11717">
    <property type="entry name" value="LOW MOLECULAR WEIGHT PROTEIN TYROSINE PHOSPHATASE"/>
    <property type="match status" value="1"/>
</dbReference>
<dbReference type="Proteomes" id="UP000778523">
    <property type="component" value="Unassembled WGS sequence"/>
</dbReference>
<dbReference type="InterPro" id="IPR023485">
    <property type="entry name" value="Ptyr_pPase"/>
</dbReference>
<evidence type="ECO:0000313" key="7">
    <source>
        <dbReference type="Proteomes" id="UP000778523"/>
    </source>
</evidence>
<protein>
    <recommendedName>
        <fullName evidence="2">protein-tyrosine-phosphatase</fullName>
        <ecNumber evidence="2">3.1.3.48</ecNumber>
    </recommendedName>
</protein>
<dbReference type="RefSeq" id="WP_170020594.1">
    <property type="nucleotide sequence ID" value="NZ_JABCSC020000001.1"/>
</dbReference>
<evidence type="ECO:0000259" key="5">
    <source>
        <dbReference type="SMART" id="SM00226"/>
    </source>
</evidence>
<evidence type="ECO:0000256" key="3">
    <source>
        <dbReference type="ARBA" id="ARBA00022801"/>
    </source>
</evidence>
<dbReference type="CDD" id="cd16343">
    <property type="entry name" value="LMWPTP"/>
    <property type="match status" value="1"/>
</dbReference>
<dbReference type="EMBL" id="JABCSC020000001">
    <property type="protein sequence ID" value="NSL54127.1"/>
    <property type="molecule type" value="Genomic_DNA"/>
</dbReference>
<comment type="similarity">
    <text evidence="1">Belongs to the low molecular weight phosphotyrosine protein phosphatase family.</text>
</comment>
<reference evidence="6 7" key="1">
    <citation type="submission" date="2020-06" db="EMBL/GenBank/DDBJ databases">
        <title>Draft genome of Uliginosibacterium sp. IMCC34675.</title>
        <authorList>
            <person name="Song J."/>
        </authorList>
    </citation>
    <scope>NUCLEOTIDE SEQUENCE [LARGE SCALE GENOMIC DNA]</scope>
    <source>
        <strain evidence="6 7">IMCC34675</strain>
    </source>
</reference>
<evidence type="ECO:0000256" key="1">
    <source>
        <dbReference type="ARBA" id="ARBA00011063"/>
    </source>
</evidence>
<dbReference type="PANTHER" id="PTHR11717:SF7">
    <property type="entry name" value="LOW MOLECULAR WEIGHT PHOSPHOTYROSINE PROTEIN PHOSPHATASE"/>
    <property type="match status" value="1"/>
</dbReference>
<sequence length="153" mass="17351">MKRILFVCTGNICRSPTADGIARHLAAEQGLAKRFEFDSAGTHAYHTGEAPDPRAQKAARKRGYELADLRARPVVAEDFEHFDLILAMDKGHYVWLKRECPRHLQERIQMFLDYSASHPGHDVPDPYYGGPDGFEQVLDLCEEAIRELLSRNA</sequence>
<evidence type="ECO:0000256" key="4">
    <source>
        <dbReference type="ARBA" id="ARBA00022912"/>
    </source>
</evidence>
<keyword evidence="3" id="KW-0378">Hydrolase</keyword>
<feature type="domain" description="Phosphotyrosine protein phosphatase I" evidence="5">
    <location>
        <begin position="2"/>
        <end position="151"/>
    </location>
</feature>
<dbReference type="SUPFAM" id="SSF52788">
    <property type="entry name" value="Phosphotyrosine protein phosphatases I"/>
    <property type="match status" value="1"/>
</dbReference>
<dbReference type="Gene3D" id="3.40.50.2300">
    <property type="match status" value="1"/>
</dbReference>
<proteinExistence type="inferred from homology"/>
<dbReference type="PRINTS" id="PR00719">
    <property type="entry name" value="LMWPTPASE"/>
</dbReference>
<dbReference type="SMART" id="SM00226">
    <property type="entry name" value="LMWPc"/>
    <property type="match status" value="1"/>
</dbReference>
<dbReference type="InterPro" id="IPR017867">
    <property type="entry name" value="Tyr_phospatase_low_mol_wt"/>
</dbReference>
<name>A0ABX2IDI5_9RHOO</name>
<evidence type="ECO:0000256" key="2">
    <source>
        <dbReference type="ARBA" id="ARBA00013064"/>
    </source>
</evidence>
<organism evidence="6 7">
    <name type="scientific">Uliginosibacterium aquaticum</name>
    <dbReference type="NCBI Taxonomy" id="2731212"/>
    <lineage>
        <taxon>Bacteria</taxon>
        <taxon>Pseudomonadati</taxon>
        <taxon>Pseudomonadota</taxon>
        <taxon>Betaproteobacteria</taxon>
        <taxon>Rhodocyclales</taxon>
        <taxon>Zoogloeaceae</taxon>
        <taxon>Uliginosibacterium</taxon>
    </lineage>
</organism>
<dbReference type="EC" id="3.1.3.48" evidence="2"/>
<dbReference type="Pfam" id="PF01451">
    <property type="entry name" value="LMWPc"/>
    <property type="match status" value="1"/>
</dbReference>